<gene>
    <name evidence="5" type="ORF">J7W16_09190</name>
</gene>
<proteinExistence type="predicted"/>
<evidence type="ECO:0000256" key="2">
    <source>
        <dbReference type="ARBA" id="ARBA00023125"/>
    </source>
</evidence>
<organism evidence="5 6">
    <name type="scientific">Halalkalibacter suaedae</name>
    <dbReference type="NCBI Taxonomy" id="2822140"/>
    <lineage>
        <taxon>Bacteria</taxon>
        <taxon>Bacillati</taxon>
        <taxon>Bacillota</taxon>
        <taxon>Bacilli</taxon>
        <taxon>Bacillales</taxon>
        <taxon>Bacillaceae</taxon>
        <taxon>Halalkalibacter</taxon>
    </lineage>
</organism>
<dbReference type="PANTHER" id="PTHR33164:SF56">
    <property type="entry name" value="HTH-TYPE TRANSCRIPTIONAL REGULATOR MHQR"/>
    <property type="match status" value="1"/>
</dbReference>
<evidence type="ECO:0000313" key="5">
    <source>
        <dbReference type="EMBL" id="MBP3951307.1"/>
    </source>
</evidence>
<dbReference type="Pfam" id="PF01047">
    <property type="entry name" value="MarR"/>
    <property type="match status" value="1"/>
</dbReference>
<dbReference type="GO" id="GO:0003677">
    <property type="term" value="F:DNA binding"/>
    <property type="evidence" value="ECO:0007669"/>
    <property type="project" value="UniProtKB-KW"/>
</dbReference>
<dbReference type="SUPFAM" id="SSF46785">
    <property type="entry name" value="Winged helix' DNA-binding domain"/>
    <property type="match status" value="1"/>
</dbReference>
<keyword evidence="2" id="KW-0238">DNA-binding</keyword>
<keyword evidence="6" id="KW-1185">Reference proteome</keyword>
<comment type="caution">
    <text evidence="5">The sequence shown here is derived from an EMBL/GenBank/DDBJ whole genome shotgun (WGS) entry which is preliminary data.</text>
</comment>
<evidence type="ECO:0000256" key="1">
    <source>
        <dbReference type="ARBA" id="ARBA00023015"/>
    </source>
</evidence>
<evidence type="ECO:0000259" key="4">
    <source>
        <dbReference type="PROSITE" id="PS50995"/>
    </source>
</evidence>
<dbReference type="InterPro" id="IPR039422">
    <property type="entry name" value="MarR/SlyA-like"/>
</dbReference>
<dbReference type="InterPro" id="IPR036388">
    <property type="entry name" value="WH-like_DNA-bd_sf"/>
</dbReference>
<dbReference type="PRINTS" id="PR00598">
    <property type="entry name" value="HTHMARR"/>
</dbReference>
<dbReference type="InterPro" id="IPR036390">
    <property type="entry name" value="WH_DNA-bd_sf"/>
</dbReference>
<dbReference type="EMBL" id="JAGKSQ010000003">
    <property type="protein sequence ID" value="MBP3951307.1"/>
    <property type="molecule type" value="Genomic_DNA"/>
</dbReference>
<dbReference type="GO" id="GO:0006950">
    <property type="term" value="P:response to stress"/>
    <property type="evidence" value="ECO:0007669"/>
    <property type="project" value="TreeGrafter"/>
</dbReference>
<dbReference type="GO" id="GO:0003700">
    <property type="term" value="F:DNA-binding transcription factor activity"/>
    <property type="evidence" value="ECO:0007669"/>
    <property type="project" value="InterPro"/>
</dbReference>
<dbReference type="PROSITE" id="PS50995">
    <property type="entry name" value="HTH_MARR_2"/>
    <property type="match status" value="1"/>
</dbReference>
<feature type="domain" description="HTH marR-type" evidence="4">
    <location>
        <begin position="12"/>
        <end position="144"/>
    </location>
</feature>
<name>A0A940WVL8_9BACI</name>
<dbReference type="Gene3D" id="1.10.10.10">
    <property type="entry name" value="Winged helix-like DNA-binding domain superfamily/Winged helix DNA-binding domain"/>
    <property type="match status" value="1"/>
</dbReference>
<dbReference type="Proteomes" id="UP000678228">
    <property type="component" value="Unassembled WGS sequence"/>
</dbReference>
<keyword evidence="1" id="KW-0805">Transcription regulation</keyword>
<evidence type="ECO:0000256" key="3">
    <source>
        <dbReference type="ARBA" id="ARBA00023163"/>
    </source>
</evidence>
<protein>
    <submittedName>
        <fullName evidence="5">MarR family transcriptional regulator</fullName>
    </submittedName>
</protein>
<keyword evidence="3" id="KW-0804">Transcription</keyword>
<dbReference type="PANTHER" id="PTHR33164">
    <property type="entry name" value="TRANSCRIPTIONAL REGULATOR, MARR FAMILY"/>
    <property type="match status" value="1"/>
</dbReference>
<evidence type="ECO:0000313" key="6">
    <source>
        <dbReference type="Proteomes" id="UP000678228"/>
    </source>
</evidence>
<dbReference type="SMART" id="SM00347">
    <property type="entry name" value="HTH_MARR"/>
    <property type="match status" value="1"/>
</dbReference>
<accession>A0A940WVL8</accession>
<dbReference type="AlphaFoldDB" id="A0A940WVL8"/>
<reference evidence="5" key="1">
    <citation type="submission" date="2021-03" db="EMBL/GenBank/DDBJ databases">
        <title>Bacillus suaedae sp. nov., isolated from Suaeda aralocaspica.</title>
        <authorList>
            <person name="Lei R.F.R."/>
        </authorList>
    </citation>
    <scope>NUCLEOTIDE SEQUENCE</scope>
    <source>
        <strain evidence="5">YZJH907-2</strain>
    </source>
</reference>
<sequence>MNKETVDEESLELKLFIVLSRASIWISKHSDRHISQHGITTTEFAVLELLYHKGTKPLQQIGEKILTSNANTTYVIDKLEKKEYLIRKRCSTDRRTIYAELTDKGREFIEKIFPEHEKVIEQATKGLTKEEMTQAIHLLKKAGVYAKQEF</sequence>
<dbReference type="InterPro" id="IPR000835">
    <property type="entry name" value="HTH_MarR-typ"/>
</dbReference>